<feature type="compositionally biased region" description="Basic and acidic residues" evidence="1">
    <location>
        <begin position="84"/>
        <end position="104"/>
    </location>
</feature>
<keyword evidence="3" id="KW-1185">Reference proteome</keyword>
<sequence>MSFKAVELQIAVPRTSEAGRYQSEYQQRPVTDQNLLAVQTAKEAEEARQRSEAMEETAHTGVRDGHSNDGDHHGASQEQEAAQEQEHLKPAEHPYKGKHVDLSL</sequence>
<evidence type="ECO:0000256" key="1">
    <source>
        <dbReference type="SAM" id="MobiDB-lite"/>
    </source>
</evidence>
<name>A0A7Y6ETU0_9BACL</name>
<dbReference type="RefSeq" id="WP_175396047.1">
    <property type="nucleotide sequence ID" value="NZ_JABMCB010000179.1"/>
</dbReference>
<accession>A0A7Y6ETU0</accession>
<proteinExistence type="predicted"/>
<dbReference type="EMBL" id="JABMCB010000179">
    <property type="protein sequence ID" value="NUU76327.1"/>
    <property type="molecule type" value="Genomic_DNA"/>
</dbReference>
<evidence type="ECO:0008006" key="4">
    <source>
        <dbReference type="Google" id="ProtNLM"/>
    </source>
</evidence>
<comment type="caution">
    <text evidence="2">The sequence shown here is derived from an EMBL/GenBank/DDBJ whole genome shotgun (WGS) entry which is preliminary data.</text>
</comment>
<dbReference type="Proteomes" id="UP000526125">
    <property type="component" value="Unassembled WGS sequence"/>
</dbReference>
<protein>
    <recommendedName>
        <fullName evidence="4">RNA polymerase subunit sigma</fullName>
    </recommendedName>
</protein>
<feature type="region of interest" description="Disordered" evidence="1">
    <location>
        <begin position="41"/>
        <end position="104"/>
    </location>
</feature>
<feature type="compositionally biased region" description="Basic and acidic residues" evidence="1">
    <location>
        <begin position="42"/>
        <end position="75"/>
    </location>
</feature>
<organism evidence="2 3">
    <name type="scientific">Paenibacillus xylanilyticus</name>
    <dbReference type="NCBI Taxonomy" id="248903"/>
    <lineage>
        <taxon>Bacteria</taxon>
        <taxon>Bacillati</taxon>
        <taxon>Bacillota</taxon>
        <taxon>Bacilli</taxon>
        <taxon>Bacillales</taxon>
        <taxon>Paenibacillaceae</taxon>
        <taxon>Paenibacillus</taxon>
    </lineage>
</organism>
<gene>
    <name evidence="2" type="ORF">HP552_13915</name>
</gene>
<reference evidence="2 3" key="1">
    <citation type="submission" date="2020-05" db="EMBL/GenBank/DDBJ databases">
        <title>Genome Sequencing of Type Strains.</title>
        <authorList>
            <person name="Lemaire J.F."/>
            <person name="Inderbitzin P."/>
            <person name="Gregorio O.A."/>
            <person name="Collins S.B."/>
            <person name="Wespe N."/>
            <person name="Knight-Connoni V."/>
        </authorList>
    </citation>
    <scope>NUCLEOTIDE SEQUENCE [LARGE SCALE GENOMIC DNA]</scope>
    <source>
        <strain evidence="2 3">LMG 21957</strain>
    </source>
</reference>
<dbReference type="AlphaFoldDB" id="A0A7Y6ETU0"/>
<evidence type="ECO:0000313" key="3">
    <source>
        <dbReference type="Proteomes" id="UP000526125"/>
    </source>
</evidence>
<evidence type="ECO:0000313" key="2">
    <source>
        <dbReference type="EMBL" id="NUU76327.1"/>
    </source>
</evidence>